<evidence type="ECO:0000313" key="2">
    <source>
        <dbReference type="EMBL" id="AIC16521.1"/>
    </source>
</evidence>
<reference evidence="2 3" key="1">
    <citation type="journal article" date="2014" name="Int. J. Syst. Evol. Microbiol.">
        <title>Nitrososphaera viennensis gen. nov., sp. nov., an aerobic and mesophilic, ammonia-oxidizing archaeon from soil and a member of the archaeal phylum Thaumarchaeota.</title>
        <authorList>
            <person name="Stieglmeier M."/>
            <person name="Klingl A."/>
            <person name="Alves R.J."/>
            <person name="Rittmann S.K."/>
            <person name="Melcher M."/>
            <person name="Leisch N."/>
            <person name="Schleper C."/>
        </authorList>
    </citation>
    <scope>NUCLEOTIDE SEQUENCE [LARGE SCALE GENOMIC DNA]</scope>
    <source>
        <strain evidence="2">EN76</strain>
    </source>
</reference>
<organism evidence="2 3">
    <name type="scientific">Nitrososphaera viennensis EN76</name>
    <dbReference type="NCBI Taxonomy" id="926571"/>
    <lineage>
        <taxon>Archaea</taxon>
        <taxon>Nitrososphaerota</taxon>
        <taxon>Nitrososphaeria</taxon>
        <taxon>Nitrososphaerales</taxon>
        <taxon>Nitrososphaeraceae</taxon>
        <taxon>Nitrososphaera</taxon>
    </lineage>
</organism>
<evidence type="ECO:0000313" key="3">
    <source>
        <dbReference type="Proteomes" id="UP000027093"/>
    </source>
</evidence>
<protein>
    <recommendedName>
        <fullName evidence="1">Zinc-ribbon domain-containing protein</fullName>
    </recommendedName>
</protein>
<dbReference type="Pfam" id="PF13240">
    <property type="entry name" value="Zn_Ribbon_1"/>
    <property type="match status" value="1"/>
</dbReference>
<dbReference type="InterPro" id="IPR026870">
    <property type="entry name" value="Zinc_ribbon_dom"/>
</dbReference>
<proteinExistence type="predicted"/>
<gene>
    <name evidence="2" type="ORF">NVIE_022590</name>
</gene>
<name>A0A060HSS6_9ARCH</name>
<dbReference type="HOGENOM" id="CLU_2044520_0_0_2"/>
<evidence type="ECO:0000259" key="1">
    <source>
        <dbReference type="Pfam" id="PF13240"/>
    </source>
</evidence>
<dbReference type="Proteomes" id="UP000027093">
    <property type="component" value="Chromosome"/>
</dbReference>
<dbReference type="EMBL" id="CP007536">
    <property type="protein sequence ID" value="AIC16521.1"/>
    <property type="molecule type" value="Genomic_DNA"/>
</dbReference>
<feature type="domain" description="Zinc-ribbon" evidence="1">
    <location>
        <begin position="117"/>
        <end position="137"/>
    </location>
</feature>
<dbReference type="STRING" id="926571.NVIE_022590"/>
<dbReference type="OrthoDB" id="6984at2157"/>
<dbReference type="KEGG" id="nvn:NVIE_022590"/>
<accession>A0A060HSS6</accession>
<dbReference type="RefSeq" id="WP_075055263.1">
    <property type="nucleotide sequence ID" value="NZ_CP007536.1"/>
</dbReference>
<keyword evidence="3" id="KW-1185">Reference proteome</keyword>
<sequence>MTKVFNGRSATDEYMSTHSLTFSTPEMTLKKFALWLGEQVNAPGKGQVPRLMLYVEEKGEKSNSEFAPDTNDSFKPTGAVADMYGDVQAAAAPTEQMTPPRLTPINRETLEPESSKFCVSCGQKLKANAKFCTKCGSAQ</sequence>
<dbReference type="GeneID" id="74947502"/>
<dbReference type="AlphaFoldDB" id="A0A060HSS6"/>